<accession>A0A7J6L0V2</accession>
<evidence type="ECO:0000313" key="1">
    <source>
        <dbReference type="EMBL" id="KAF4653060.1"/>
    </source>
</evidence>
<sequence length="328" mass="36866">MVRGRRTRANPAILSDHLWAHGTALSAEPGLERCRVDFDGIFFVKDLEDRVGPETADSRLATWKSPFKRRGRATRSLVSLKPKPPATLPLSPRLMVENVWILTVNFHRLTSLTCWTTFLAGGELHPESSEIYPSPPQVINEYIADASATDHPEGAWYQHQAGSGPGVSILGDWLSNIATSLIPWADLELNNAANEIYENLYGDIHGQDFYYDFIPRHVATFENDGKWNNFEGRCFKNIKARSIKQDDGTIKIESDYQNAVSWSCAEYVIFGNAADFHMQAEFTFGKETLAWTADDRGVHVLNLPQNSVQFSSENMFKQVYAEAGGVHR</sequence>
<reference evidence="1 2" key="1">
    <citation type="submission" date="2020-04" db="EMBL/GenBank/DDBJ databases">
        <title>Perkinsus chesapeaki whole genome sequence.</title>
        <authorList>
            <person name="Bogema D.R."/>
        </authorList>
    </citation>
    <scope>NUCLEOTIDE SEQUENCE [LARGE SCALE GENOMIC DNA]</scope>
    <source>
        <strain evidence="1">ATCC PRA-425</strain>
    </source>
</reference>
<dbReference type="AlphaFoldDB" id="A0A7J6L0V2"/>
<proteinExistence type="predicted"/>
<protein>
    <submittedName>
        <fullName evidence="1">Uncharacterized protein</fullName>
    </submittedName>
</protein>
<comment type="caution">
    <text evidence="1">The sequence shown here is derived from an EMBL/GenBank/DDBJ whole genome shotgun (WGS) entry which is preliminary data.</text>
</comment>
<dbReference type="Proteomes" id="UP000591131">
    <property type="component" value="Unassembled WGS sequence"/>
</dbReference>
<organism evidence="1 2">
    <name type="scientific">Perkinsus chesapeaki</name>
    <name type="common">Clam parasite</name>
    <name type="synonym">Perkinsus andrewsi</name>
    <dbReference type="NCBI Taxonomy" id="330153"/>
    <lineage>
        <taxon>Eukaryota</taxon>
        <taxon>Sar</taxon>
        <taxon>Alveolata</taxon>
        <taxon>Perkinsozoa</taxon>
        <taxon>Perkinsea</taxon>
        <taxon>Perkinsida</taxon>
        <taxon>Perkinsidae</taxon>
        <taxon>Perkinsus</taxon>
    </lineage>
</organism>
<evidence type="ECO:0000313" key="2">
    <source>
        <dbReference type="Proteomes" id="UP000591131"/>
    </source>
</evidence>
<feature type="non-terminal residue" evidence="1">
    <location>
        <position position="328"/>
    </location>
</feature>
<dbReference type="OrthoDB" id="1847654at2759"/>
<gene>
    <name evidence="1" type="ORF">FOL47_010726</name>
</gene>
<dbReference type="EMBL" id="JAAPAO010000857">
    <property type="protein sequence ID" value="KAF4653060.1"/>
    <property type="molecule type" value="Genomic_DNA"/>
</dbReference>
<name>A0A7J6L0V2_PERCH</name>
<keyword evidence="2" id="KW-1185">Reference proteome</keyword>